<protein>
    <recommendedName>
        <fullName evidence="11">Fe2OG dioxygenase domain-containing protein</fullName>
    </recommendedName>
</protein>
<comment type="similarity">
    <text evidence="3 10">Belongs to the iron/ascorbate-dependent oxidoreductase family.</text>
</comment>
<evidence type="ECO:0000259" key="11">
    <source>
        <dbReference type="PROSITE" id="PS51471"/>
    </source>
</evidence>
<keyword evidence="5 10" id="KW-0479">Metal-binding</keyword>
<dbReference type="AlphaFoldDB" id="A0A660KT98"/>
<evidence type="ECO:0000256" key="7">
    <source>
        <dbReference type="ARBA" id="ARBA00023004"/>
    </source>
</evidence>
<dbReference type="SUPFAM" id="SSF51197">
    <property type="entry name" value="Clavaminate synthase-like"/>
    <property type="match status" value="1"/>
</dbReference>
<dbReference type="GO" id="GO:0005737">
    <property type="term" value="C:cytoplasm"/>
    <property type="evidence" value="ECO:0007669"/>
    <property type="project" value="UniProtKB-SubCell"/>
</dbReference>
<dbReference type="GO" id="GO:0046872">
    <property type="term" value="F:metal ion binding"/>
    <property type="evidence" value="ECO:0007669"/>
    <property type="project" value="UniProtKB-KW"/>
</dbReference>
<dbReference type="EMBL" id="CM017324">
    <property type="protein sequence ID" value="KAE8038565.1"/>
    <property type="molecule type" value="Genomic_DNA"/>
</dbReference>
<dbReference type="FunFam" id="2.60.120.330:FF:000015">
    <property type="entry name" value="Protein DMR6-LIKE OXYGENASE 1"/>
    <property type="match status" value="1"/>
</dbReference>
<evidence type="ECO:0000256" key="9">
    <source>
        <dbReference type="ARBA" id="ARBA00059922"/>
    </source>
</evidence>
<dbReference type="PANTHER" id="PTHR47991">
    <property type="entry name" value="OXOGLUTARATE/IRON-DEPENDENT DIOXYGENASE"/>
    <property type="match status" value="1"/>
</dbReference>
<dbReference type="InterPro" id="IPR044861">
    <property type="entry name" value="IPNS-like_FE2OG_OXY"/>
</dbReference>
<dbReference type="PROSITE" id="PS51471">
    <property type="entry name" value="FE2OG_OXY"/>
    <property type="match status" value="1"/>
</dbReference>
<keyword evidence="8" id="KW-0539">Nucleus</keyword>
<dbReference type="Pfam" id="PF03171">
    <property type="entry name" value="2OG-FeII_Oxy"/>
    <property type="match status" value="1"/>
</dbReference>
<evidence type="ECO:0000256" key="10">
    <source>
        <dbReference type="RuleBase" id="RU003682"/>
    </source>
</evidence>
<dbReference type="GO" id="GO:0031418">
    <property type="term" value="F:L-ascorbic acid binding"/>
    <property type="evidence" value="ECO:0007669"/>
    <property type="project" value="UniProtKB-KW"/>
</dbReference>
<name>A0A660KT98_9ROSI</name>
<feature type="domain" description="Fe2OG dioxygenase" evidence="11">
    <location>
        <begin position="204"/>
        <end position="304"/>
    </location>
</feature>
<dbReference type="Pfam" id="PF14226">
    <property type="entry name" value="DIOX_N"/>
    <property type="match status" value="1"/>
</dbReference>
<dbReference type="Gene3D" id="2.60.120.330">
    <property type="entry name" value="B-lactam Antibiotic, Isopenicillin N Synthase, Chain"/>
    <property type="match status" value="1"/>
</dbReference>
<evidence type="ECO:0000256" key="4">
    <source>
        <dbReference type="ARBA" id="ARBA00022490"/>
    </source>
</evidence>
<evidence type="ECO:0000256" key="1">
    <source>
        <dbReference type="ARBA" id="ARBA00004123"/>
    </source>
</evidence>
<evidence type="ECO:0000256" key="2">
    <source>
        <dbReference type="ARBA" id="ARBA00004496"/>
    </source>
</evidence>
<keyword evidence="13" id="KW-1185">Reference proteome</keyword>
<dbReference type="InterPro" id="IPR026992">
    <property type="entry name" value="DIOX_N"/>
</dbReference>
<evidence type="ECO:0000256" key="3">
    <source>
        <dbReference type="ARBA" id="ARBA00008056"/>
    </source>
</evidence>
<gene>
    <name evidence="12" type="ORF">FH972_011063</name>
</gene>
<dbReference type="InterPro" id="IPR050295">
    <property type="entry name" value="Plant_2OG-oxidoreductases"/>
</dbReference>
<proteinExistence type="inferred from homology"/>
<dbReference type="OrthoDB" id="627829at2759"/>
<organism evidence="12 13">
    <name type="scientific">Carpinus fangiana</name>
    <dbReference type="NCBI Taxonomy" id="176857"/>
    <lineage>
        <taxon>Eukaryota</taxon>
        <taxon>Viridiplantae</taxon>
        <taxon>Streptophyta</taxon>
        <taxon>Embryophyta</taxon>
        <taxon>Tracheophyta</taxon>
        <taxon>Spermatophyta</taxon>
        <taxon>Magnoliopsida</taxon>
        <taxon>eudicotyledons</taxon>
        <taxon>Gunneridae</taxon>
        <taxon>Pentapetalae</taxon>
        <taxon>rosids</taxon>
        <taxon>fabids</taxon>
        <taxon>Fagales</taxon>
        <taxon>Betulaceae</taxon>
        <taxon>Carpinus</taxon>
    </lineage>
</organism>
<accession>A0A660KT98</accession>
<dbReference type="GO" id="GO:0016491">
    <property type="term" value="F:oxidoreductase activity"/>
    <property type="evidence" value="ECO:0007669"/>
    <property type="project" value="UniProtKB-KW"/>
</dbReference>
<keyword evidence="4" id="KW-0963">Cytoplasm</keyword>
<evidence type="ECO:0000256" key="5">
    <source>
        <dbReference type="ARBA" id="ARBA00022723"/>
    </source>
</evidence>
<comment type="function">
    <text evidence="9">Involved in the regulation of shoot development and salicylic acid (SA) homeostasis.</text>
</comment>
<sequence length="355" mass="40079">MQTGEGKISSMASPSSAVTLTKMGVSHVPQRYILPASHRPNTLPPFMNHHLPIIDLSSLQNPFLRPQTMDEIRIACKEVGFFQVINHGVPPSVMKGALDAAVEFFDLSMEEKTVHASDNVHEPVRYGTSMNQVKDEFQFWRDFIKHYSHPLSSWIHLWPSNPPCYKEKMGSYAKEVQVLQKQLMEVVLESLGLNPNYLQDEVESGSQVMAINCYPACPEPELALGMPPHSDFGSLTVLLQSCLGLQVLDHHNNWLSVPVVEDALIVQLGDQLEVMSNGEYKSIVHRVTVSSEKKRFSIASLHSWALEKKMGPAEKLVDQEHPASYEEFSFKDFLDYISNNDIMTAKRFIDTLKKK</sequence>
<evidence type="ECO:0000256" key="6">
    <source>
        <dbReference type="ARBA" id="ARBA00022896"/>
    </source>
</evidence>
<dbReference type="GO" id="GO:0005634">
    <property type="term" value="C:nucleus"/>
    <property type="evidence" value="ECO:0007669"/>
    <property type="project" value="UniProtKB-SubCell"/>
</dbReference>
<dbReference type="InterPro" id="IPR027443">
    <property type="entry name" value="IPNS-like_sf"/>
</dbReference>
<dbReference type="Proteomes" id="UP000327013">
    <property type="component" value="Chromosome 4"/>
</dbReference>
<comment type="subcellular location">
    <subcellularLocation>
        <location evidence="2">Cytoplasm</location>
    </subcellularLocation>
    <subcellularLocation>
        <location evidence="1">Nucleus</location>
    </subcellularLocation>
</comment>
<keyword evidence="6" id="KW-0847">Vitamin C</keyword>
<keyword evidence="7 10" id="KW-0408">Iron</keyword>
<dbReference type="InterPro" id="IPR005123">
    <property type="entry name" value="Oxoglu/Fe-dep_dioxygenase_dom"/>
</dbReference>
<evidence type="ECO:0000313" key="13">
    <source>
        <dbReference type="Proteomes" id="UP000327013"/>
    </source>
</evidence>
<evidence type="ECO:0000256" key="8">
    <source>
        <dbReference type="ARBA" id="ARBA00023242"/>
    </source>
</evidence>
<evidence type="ECO:0000313" key="12">
    <source>
        <dbReference type="EMBL" id="KAE8038565.1"/>
    </source>
</evidence>
<reference evidence="12 13" key="1">
    <citation type="submission" date="2019-06" db="EMBL/GenBank/DDBJ databases">
        <title>A chromosomal-level reference genome of Carpinus fangiana (Coryloideae, Betulaceae).</title>
        <authorList>
            <person name="Yang X."/>
            <person name="Wang Z."/>
            <person name="Zhang L."/>
            <person name="Hao G."/>
            <person name="Liu J."/>
            <person name="Yang Y."/>
        </authorList>
    </citation>
    <scope>NUCLEOTIDE SEQUENCE [LARGE SCALE GENOMIC DNA]</scope>
    <source>
        <strain evidence="12">Cfa_2016G</strain>
        <tissue evidence="12">Leaf</tissue>
    </source>
</reference>
<keyword evidence="10" id="KW-0560">Oxidoreductase</keyword>